<gene>
    <name evidence="1" type="ORF">GCM10011309_12320</name>
</gene>
<dbReference type="Proteomes" id="UP000600865">
    <property type="component" value="Unassembled WGS sequence"/>
</dbReference>
<organism evidence="1 2">
    <name type="scientific">Litorimonas cladophorae</name>
    <dbReference type="NCBI Taxonomy" id="1220491"/>
    <lineage>
        <taxon>Bacteria</taxon>
        <taxon>Pseudomonadati</taxon>
        <taxon>Pseudomonadota</taxon>
        <taxon>Alphaproteobacteria</taxon>
        <taxon>Maricaulales</taxon>
        <taxon>Robiginitomaculaceae</taxon>
    </lineage>
</organism>
<keyword evidence="2" id="KW-1185">Reference proteome</keyword>
<evidence type="ECO:0000313" key="2">
    <source>
        <dbReference type="Proteomes" id="UP000600865"/>
    </source>
</evidence>
<protein>
    <submittedName>
        <fullName evidence="1">DUF1415 domain-containing protein</fullName>
    </submittedName>
</protein>
<dbReference type="AlphaFoldDB" id="A0A918NFL2"/>
<sequence length="188" mass="21183">MSPIPSPMPDHLTLISHTQKWLSEVIIHHGLCPFAKREYDAGRIHYAVIETGDLQSQLEQIMLQCLALDADPDRETSLLIFPTALSDFETYLDLLDVATAVLNDQGYEGVYQLASFHPQYRFDGADENDASNYTNRSPYPMLHILREASVERAINNHPNPEKIPDRNIELTRALGLDAMQASLAACYK</sequence>
<dbReference type="EMBL" id="BMYV01000001">
    <property type="protein sequence ID" value="GGX63828.1"/>
    <property type="molecule type" value="Genomic_DNA"/>
</dbReference>
<proteinExistence type="predicted"/>
<accession>A0A918NFL2</accession>
<comment type="caution">
    <text evidence="1">The sequence shown here is derived from an EMBL/GenBank/DDBJ whole genome shotgun (WGS) entry which is preliminary data.</text>
</comment>
<dbReference type="InterPro" id="IPR009858">
    <property type="entry name" value="DUF1415"/>
</dbReference>
<name>A0A918NFL2_9PROT</name>
<evidence type="ECO:0000313" key="1">
    <source>
        <dbReference type="EMBL" id="GGX63828.1"/>
    </source>
</evidence>
<reference evidence="1 2" key="1">
    <citation type="journal article" date="2014" name="Int. J. Syst. Evol. Microbiol.">
        <title>Complete genome sequence of Corynebacterium casei LMG S-19264T (=DSM 44701T), isolated from a smear-ripened cheese.</title>
        <authorList>
            <consortium name="US DOE Joint Genome Institute (JGI-PGF)"/>
            <person name="Walter F."/>
            <person name="Albersmeier A."/>
            <person name="Kalinowski J."/>
            <person name="Ruckert C."/>
        </authorList>
    </citation>
    <scope>NUCLEOTIDE SEQUENCE [LARGE SCALE GENOMIC DNA]</scope>
    <source>
        <strain evidence="1 2">KCTC 23968</strain>
    </source>
</reference>
<dbReference type="Pfam" id="PF07209">
    <property type="entry name" value="DUF1415"/>
    <property type="match status" value="1"/>
</dbReference>